<evidence type="ECO:0000256" key="11">
    <source>
        <dbReference type="SAM" id="Phobius"/>
    </source>
</evidence>
<reference evidence="14 15" key="1">
    <citation type="submission" date="2016-07" db="EMBL/GenBank/DDBJ databases">
        <title>Complete genome sequence of the Lentzea guizhouensis DHS C013.</title>
        <authorList>
            <person name="Cao C."/>
        </authorList>
    </citation>
    <scope>NUCLEOTIDE SEQUENCE [LARGE SCALE GENOMIC DNA]</scope>
    <source>
        <strain evidence="14 15">DHS C013</strain>
    </source>
</reference>
<organism evidence="14 15">
    <name type="scientific">Lentzea guizhouensis</name>
    <dbReference type="NCBI Taxonomy" id="1586287"/>
    <lineage>
        <taxon>Bacteria</taxon>
        <taxon>Bacillati</taxon>
        <taxon>Actinomycetota</taxon>
        <taxon>Actinomycetes</taxon>
        <taxon>Pseudonocardiales</taxon>
        <taxon>Pseudonocardiaceae</taxon>
        <taxon>Lentzea</taxon>
    </lineage>
</organism>
<keyword evidence="9" id="KW-0902">Two-component regulatory system</keyword>
<dbReference type="Gene3D" id="1.10.287.130">
    <property type="match status" value="1"/>
</dbReference>
<accession>A0A1B2HSA4</accession>
<dbReference type="PRINTS" id="PR00344">
    <property type="entry name" value="BCTRLSENSOR"/>
</dbReference>
<evidence type="ECO:0000256" key="5">
    <source>
        <dbReference type="ARBA" id="ARBA00022679"/>
    </source>
</evidence>
<dbReference type="Pfam" id="PF02518">
    <property type="entry name" value="HATPase_c"/>
    <property type="match status" value="1"/>
</dbReference>
<evidence type="ECO:0000256" key="2">
    <source>
        <dbReference type="ARBA" id="ARBA00004236"/>
    </source>
</evidence>
<dbReference type="SUPFAM" id="SSF47384">
    <property type="entry name" value="Homodimeric domain of signal transducing histidine kinase"/>
    <property type="match status" value="1"/>
</dbReference>
<evidence type="ECO:0000313" key="15">
    <source>
        <dbReference type="Proteomes" id="UP000093053"/>
    </source>
</evidence>
<dbReference type="GO" id="GO:0005886">
    <property type="term" value="C:plasma membrane"/>
    <property type="evidence" value="ECO:0007669"/>
    <property type="project" value="UniProtKB-SubCell"/>
</dbReference>
<dbReference type="SMART" id="SM00304">
    <property type="entry name" value="HAMP"/>
    <property type="match status" value="1"/>
</dbReference>
<dbReference type="Pfam" id="PF00672">
    <property type="entry name" value="HAMP"/>
    <property type="match status" value="1"/>
</dbReference>
<dbReference type="CDD" id="cd00075">
    <property type="entry name" value="HATPase"/>
    <property type="match status" value="1"/>
</dbReference>
<evidence type="ECO:0000256" key="9">
    <source>
        <dbReference type="ARBA" id="ARBA00023012"/>
    </source>
</evidence>
<dbReference type="KEGG" id="led:BBK82_35995"/>
<dbReference type="SUPFAM" id="SSF55874">
    <property type="entry name" value="ATPase domain of HSP90 chaperone/DNA topoisomerase II/histidine kinase"/>
    <property type="match status" value="1"/>
</dbReference>
<dbReference type="PANTHER" id="PTHR45436">
    <property type="entry name" value="SENSOR HISTIDINE KINASE YKOH"/>
    <property type="match status" value="1"/>
</dbReference>
<gene>
    <name evidence="14" type="ORF">BBK82_35995</name>
</gene>
<proteinExistence type="predicted"/>
<evidence type="ECO:0000256" key="10">
    <source>
        <dbReference type="ARBA" id="ARBA00023136"/>
    </source>
</evidence>
<feature type="domain" description="HAMP" evidence="13">
    <location>
        <begin position="185"/>
        <end position="237"/>
    </location>
</feature>
<evidence type="ECO:0000256" key="8">
    <source>
        <dbReference type="ARBA" id="ARBA00022989"/>
    </source>
</evidence>
<evidence type="ECO:0000256" key="6">
    <source>
        <dbReference type="ARBA" id="ARBA00022692"/>
    </source>
</evidence>
<dbReference type="SMART" id="SM00387">
    <property type="entry name" value="HATPase_c"/>
    <property type="match status" value="1"/>
</dbReference>
<evidence type="ECO:0000256" key="1">
    <source>
        <dbReference type="ARBA" id="ARBA00000085"/>
    </source>
</evidence>
<evidence type="ECO:0000259" key="13">
    <source>
        <dbReference type="PROSITE" id="PS50885"/>
    </source>
</evidence>
<evidence type="ECO:0000259" key="12">
    <source>
        <dbReference type="PROSITE" id="PS50109"/>
    </source>
</evidence>
<dbReference type="SMART" id="SM00388">
    <property type="entry name" value="HisKA"/>
    <property type="match status" value="1"/>
</dbReference>
<dbReference type="InterPro" id="IPR003594">
    <property type="entry name" value="HATPase_dom"/>
</dbReference>
<feature type="transmembrane region" description="Helical" evidence="11">
    <location>
        <begin position="160"/>
        <end position="184"/>
    </location>
</feature>
<dbReference type="InterPro" id="IPR003661">
    <property type="entry name" value="HisK_dim/P_dom"/>
</dbReference>
<dbReference type="AlphaFoldDB" id="A0A1B2HSA4"/>
<dbReference type="EMBL" id="CP016793">
    <property type="protein sequence ID" value="ANZ40607.1"/>
    <property type="molecule type" value="Genomic_DNA"/>
</dbReference>
<dbReference type="Gene3D" id="6.10.340.10">
    <property type="match status" value="1"/>
</dbReference>
<dbReference type="PROSITE" id="PS50109">
    <property type="entry name" value="HIS_KIN"/>
    <property type="match status" value="1"/>
</dbReference>
<dbReference type="CDD" id="cd06225">
    <property type="entry name" value="HAMP"/>
    <property type="match status" value="1"/>
</dbReference>
<dbReference type="RefSeq" id="WP_065918945.1">
    <property type="nucleotide sequence ID" value="NZ_CP016793.1"/>
</dbReference>
<keyword evidence="7 14" id="KW-0418">Kinase</keyword>
<comment type="subcellular location">
    <subcellularLocation>
        <location evidence="2">Cell membrane</location>
    </subcellularLocation>
</comment>
<keyword evidence="5" id="KW-0808">Transferase</keyword>
<evidence type="ECO:0000256" key="7">
    <source>
        <dbReference type="ARBA" id="ARBA00022777"/>
    </source>
</evidence>
<evidence type="ECO:0000256" key="3">
    <source>
        <dbReference type="ARBA" id="ARBA00012438"/>
    </source>
</evidence>
<keyword evidence="4" id="KW-0597">Phosphoprotein</keyword>
<dbReference type="Proteomes" id="UP000093053">
    <property type="component" value="Chromosome"/>
</dbReference>
<sequence length="458" mass="50142">MTVRGRLQLSLRWRVAAAFGLGSFLLSSVLAMATWNLSSGYLLRQREQSAERQAEVNAKVISEELRRGGEGLDKLLTGLTTGPDSTILLYRPDELRSSGRQIDPSTLPPRLLELTRNGVPARQRLVVDGIPVIAVTLPITADVHYLELSPTLQLDRTFRFLSAVLIAGTVVSGLLGVALGAWAARRALRPLTELTAVAHRIAGGDLRSRMPERADPDLAPLARTFNTTADELEQRALRDARFASDVSHELRSPLTTMLNAAEILRRRRAEILGTAGRATDLLTSEVDRFARMVVDLLEISRSDQQTDERALEPVDLGGLVHHVLATRSDVIVPEVEVNSSAPLVIADRRRLDRVVNNLLDNAERHAGGAIRVAVLRNDRKVRLEIDDRGPGVPAELRERIFERFARGTRAGSRGTDSGSGLGLALVAEHVRRHGGRAWVQDRPGGGARFVVEIPEATT</sequence>
<dbReference type="SUPFAM" id="SSF158472">
    <property type="entry name" value="HAMP domain-like"/>
    <property type="match status" value="1"/>
</dbReference>
<dbReference type="InterPro" id="IPR003660">
    <property type="entry name" value="HAMP_dom"/>
</dbReference>
<comment type="catalytic activity">
    <reaction evidence="1">
        <text>ATP + protein L-histidine = ADP + protein N-phospho-L-histidine.</text>
        <dbReference type="EC" id="2.7.13.3"/>
    </reaction>
</comment>
<dbReference type="InterPro" id="IPR005467">
    <property type="entry name" value="His_kinase_dom"/>
</dbReference>
<dbReference type="InterPro" id="IPR036890">
    <property type="entry name" value="HATPase_C_sf"/>
</dbReference>
<keyword evidence="6 11" id="KW-0812">Transmembrane</keyword>
<dbReference type="CDD" id="cd00082">
    <property type="entry name" value="HisKA"/>
    <property type="match status" value="1"/>
</dbReference>
<dbReference type="PROSITE" id="PS50885">
    <property type="entry name" value="HAMP"/>
    <property type="match status" value="1"/>
</dbReference>
<feature type="domain" description="Histidine kinase" evidence="12">
    <location>
        <begin position="245"/>
        <end position="457"/>
    </location>
</feature>
<dbReference type="InterPro" id="IPR004358">
    <property type="entry name" value="Sig_transdc_His_kin-like_C"/>
</dbReference>
<protein>
    <recommendedName>
        <fullName evidence="3">histidine kinase</fullName>
        <ecNumber evidence="3">2.7.13.3</ecNumber>
    </recommendedName>
</protein>
<dbReference type="STRING" id="1586287.BBK82_35995"/>
<dbReference type="EC" id="2.7.13.3" evidence="3"/>
<dbReference type="InterPro" id="IPR036097">
    <property type="entry name" value="HisK_dim/P_sf"/>
</dbReference>
<dbReference type="InterPro" id="IPR050428">
    <property type="entry name" value="TCS_sensor_his_kinase"/>
</dbReference>
<dbReference type="Gene3D" id="3.30.565.10">
    <property type="entry name" value="Histidine kinase-like ATPase, C-terminal domain"/>
    <property type="match status" value="1"/>
</dbReference>
<keyword evidence="10 11" id="KW-0472">Membrane</keyword>
<name>A0A1B2HSA4_9PSEU</name>
<dbReference type="Pfam" id="PF00512">
    <property type="entry name" value="HisKA"/>
    <property type="match status" value="1"/>
</dbReference>
<dbReference type="PANTHER" id="PTHR45436:SF5">
    <property type="entry name" value="SENSOR HISTIDINE KINASE TRCS"/>
    <property type="match status" value="1"/>
</dbReference>
<dbReference type="GO" id="GO:0000155">
    <property type="term" value="F:phosphorelay sensor kinase activity"/>
    <property type="evidence" value="ECO:0007669"/>
    <property type="project" value="InterPro"/>
</dbReference>
<evidence type="ECO:0000313" key="14">
    <source>
        <dbReference type="EMBL" id="ANZ40607.1"/>
    </source>
</evidence>
<keyword evidence="15" id="KW-1185">Reference proteome</keyword>
<evidence type="ECO:0000256" key="4">
    <source>
        <dbReference type="ARBA" id="ARBA00022553"/>
    </source>
</evidence>
<keyword evidence="8 11" id="KW-1133">Transmembrane helix</keyword>